<proteinExistence type="inferred from homology"/>
<evidence type="ECO:0000256" key="1">
    <source>
        <dbReference type="ARBA" id="ARBA00004714"/>
    </source>
</evidence>
<keyword evidence="4" id="KW-0324">Glycolysis</keyword>
<name>A0AAW0E1N1_9AGAR</name>
<dbReference type="AlphaFoldDB" id="A0AAW0E1N1"/>
<reference evidence="6 7" key="1">
    <citation type="submission" date="2024-01" db="EMBL/GenBank/DDBJ databases">
        <title>A draft genome for a cacao thread blight-causing isolate of Paramarasmius palmivorus.</title>
        <authorList>
            <person name="Baruah I.K."/>
            <person name="Bukari Y."/>
            <person name="Amoako-Attah I."/>
            <person name="Meinhardt L.W."/>
            <person name="Bailey B.A."/>
            <person name="Cohen S.P."/>
        </authorList>
    </citation>
    <scope>NUCLEOTIDE SEQUENCE [LARGE SCALE GENOMIC DNA]</scope>
    <source>
        <strain evidence="6 7">GH-12</strain>
    </source>
</reference>
<dbReference type="SUPFAM" id="SSF51569">
    <property type="entry name" value="Aldolase"/>
    <property type="match status" value="1"/>
</dbReference>
<protein>
    <recommendedName>
        <fullName evidence="3">fructose-bisphosphate aldolase</fullName>
        <ecNumber evidence="3">4.1.2.13</ecNumber>
    </recommendedName>
</protein>
<dbReference type="InterPro" id="IPR000741">
    <property type="entry name" value="FBA_I"/>
</dbReference>
<keyword evidence="7" id="KW-1185">Reference proteome</keyword>
<keyword evidence="5" id="KW-0456">Lyase</keyword>
<gene>
    <name evidence="6" type="ORF">VNI00_002643</name>
</gene>
<organism evidence="6 7">
    <name type="scientific">Paramarasmius palmivorus</name>
    <dbReference type="NCBI Taxonomy" id="297713"/>
    <lineage>
        <taxon>Eukaryota</taxon>
        <taxon>Fungi</taxon>
        <taxon>Dikarya</taxon>
        <taxon>Basidiomycota</taxon>
        <taxon>Agaricomycotina</taxon>
        <taxon>Agaricomycetes</taxon>
        <taxon>Agaricomycetidae</taxon>
        <taxon>Agaricales</taxon>
        <taxon>Marasmiineae</taxon>
        <taxon>Marasmiaceae</taxon>
        <taxon>Paramarasmius</taxon>
    </lineage>
</organism>
<dbReference type="Pfam" id="PF00274">
    <property type="entry name" value="Glycolytic"/>
    <property type="match status" value="1"/>
</dbReference>
<dbReference type="EMBL" id="JAYKXP010000006">
    <property type="protein sequence ID" value="KAK7056925.1"/>
    <property type="molecule type" value="Genomic_DNA"/>
</dbReference>
<dbReference type="InterPro" id="IPR013785">
    <property type="entry name" value="Aldolase_TIM"/>
</dbReference>
<dbReference type="GO" id="GO:0006096">
    <property type="term" value="P:glycolytic process"/>
    <property type="evidence" value="ECO:0007669"/>
    <property type="project" value="UniProtKB-KW"/>
</dbReference>
<evidence type="ECO:0000256" key="4">
    <source>
        <dbReference type="ARBA" id="ARBA00023152"/>
    </source>
</evidence>
<comment type="similarity">
    <text evidence="2">Belongs to the class I fructose-bisphosphate aldolase family.</text>
</comment>
<dbReference type="Gene3D" id="3.20.20.70">
    <property type="entry name" value="Aldolase class I"/>
    <property type="match status" value="1"/>
</dbReference>
<evidence type="ECO:0000256" key="5">
    <source>
        <dbReference type="ARBA" id="ARBA00023239"/>
    </source>
</evidence>
<accession>A0AAW0E1N1</accession>
<sequence length="380" mass="40289">MDTDENGAVPNTFSAASNLFSTTDDAPEIKSAGLNTFIAPHHSSSVANELIETAKTLVYPRGRGIYATDESPDVIEAAFVASGKDKAKDEAEALNSRKDWREAIYEAVPSEHISGVILYAETLLDFKLGNILAKKGVIVGVRANGELAPMPASPFEFIVQGLDDLLPKLQAARAAGARFSKWRVPIACTSVALGLPSQTSLDIQAETLALYASISQQAGLVPIVEPDVEFSADADLARSVEVHQKAIRLIYDRTLLKPSYPQPGLKHPSRSSTSSKDIALATASVIANSVPSAVAGVVFLSGGLSTPVALDYLSALNQLVNNSPPTSPFTRLPPLSYSYGRALQGEAIRSWVNGDKQAMKEALTRAASGCWLAAQGKLAE</sequence>
<evidence type="ECO:0000256" key="2">
    <source>
        <dbReference type="ARBA" id="ARBA00010387"/>
    </source>
</evidence>
<evidence type="ECO:0000313" key="6">
    <source>
        <dbReference type="EMBL" id="KAK7056925.1"/>
    </source>
</evidence>
<comment type="pathway">
    <text evidence="1">Carbohydrate degradation; glycolysis; D-glyceraldehyde 3-phosphate and glycerone phosphate from D-glucose: step 4/4.</text>
</comment>
<evidence type="ECO:0000256" key="3">
    <source>
        <dbReference type="ARBA" id="ARBA00013068"/>
    </source>
</evidence>
<evidence type="ECO:0000313" key="7">
    <source>
        <dbReference type="Proteomes" id="UP001383192"/>
    </source>
</evidence>
<dbReference type="GO" id="GO:0004332">
    <property type="term" value="F:fructose-bisphosphate aldolase activity"/>
    <property type="evidence" value="ECO:0007669"/>
    <property type="project" value="UniProtKB-EC"/>
</dbReference>
<dbReference type="Proteomes" id="UP001383192">
    <property type="component" value="Unassembled WGS sequence"/>
</dbReference>
<dbReference type="EC" id="4.1.2.13" evidence="3"/>
<comment type="caution">
    <text evidence="6">The sequence shown here is derived from an EMBL/GenBank/DDBJ whole genome shotgun (WGS) entry which is preliminary data.</text>
</comment>
<dbReference type="PANTHER" id="PTHR11627">
    <property type="entry name" value="FRUCTOSE-BISPHOSPHATE ALDOLASE"/>
    <property type="match status" value="1"/>
</dbReference>